<protein>
    <recommendedName>
        <fullName evidence="6">Ubiquitin-like domain-containing protein</fullName>
    </recommendedName>
</protein>
<keyword evidence="3 4" id="KW-0539">Nucleus</keyword>
<evidence type="ECO:0000313" key="7">
    <source>
        <dbReference type="EMBL" id="KUJ10036.1"/>
    </source>
</evidence>
<keyword evidence="2" id="KW-0677">Repeat</keyword>
<dbReference type="SUPFAM" id="SSF47762">
    <property type="entry name" value="PAH2 domain"/>
    <property type="match status" value="1"/>
</dbReference>
<evidence type="ECO:0000256" key="5">
    <source>
        <dbReference type="SAM" id="MobiDB-lite"/>
    </source>
</evidence>
<feature type="compositionally biased region" description="Acidic residues" evidence="5">
    <location>
        <begin position="521"/>
        <end position="547"/>
    </location>
</feature>
<dbReference type="RefSeq" id="XP_018064391.1">
    <property type="nucleotide sequence ID" value="XM_018217866.1"/>
</dbReference>
<dbReference type="PROSITE" id="PS51477">
    <property type="entry name" value="PAH"/>
    <property type="match status" value="1"/>
</dbReference>
<dbReference type="Gene3D" id="1.20.1160.11">
    <property type="entry name" value="Paired amphipathic helix"/>
    <property type="match status" value="1"/>
</dbReference>
<dbReference type="Pfam" id="PF22893">
    <property type="entry name" value="ULD_2"/>
    <property type="match status" value="1"/>
</dbReference>
<dbReference type="InterPro" id="IPR054464">
    <property type="entry name" value="ULD_fung"/>
</dbReference>
<evidence type="ECO:0000256" key="1">
    <source>
        <dbReference type="ARBA" id="ARBA00004123"/>
    </source>
</evidence>
<gene>
    <name evidence="7" type="ORF">LY89DRAFT_710862</name>
</gene>
<feature type="region of interest" description="Disordered" evidence="5">
    <location>
        <begin position="349"/>
        <end position="368"/>
    </location>
</feature>
<reference evidence="7 8" key="1">
    <citation type="submission" date="2015-10" db="EMBL/GenBank/DDBJ databases">
        <title>Full genome of DAOMC 229536 Phialocephala scopiformis, a fungal endophyte of spruce producing the potent anti-insectan compound rugulosin.</title>
        <authorList>
            <consortium name="DOE Joint Genome Institute"/>
            <person name="Walker A.K."/>
            <person name="Frasz S.L."/>
            <person name="Seifert K.A."/>
            <person name="Miller J.D."/>
            <person name="Mondo S.J."/>
            <person name="Labutti K."/>
            <person name="Lipzen A."/>
            <person name="Dockter R."/>
            <person name="Kennedy M."/>
            <person name="Grigoriev I.V."/>
            <person name="Spatafora J.W."/>
        </authorList>
    </citation>
    <scope>NUCLEOTIDE SEQUENCE [LARGE SCALE GENOMIC DNA]</scope>
    <source>
        <strain evidence="7 8">CBS 120377</strain>
    </source>
</reference>
<dbReference type="GeneID" id="28827592"/>
<feature type="domain" description="Ubiquitin-like" evidence="6">
    <location>
        <begin position="209"/>
        <end position="284"/>
    </location>
</feature>
<dbReference type="GO" id="GO:0006355">
    <property type="term" value="P:regulation of DNA-templated transcription"/>
    <property type="evidence" value="ECO:0007669"/>
    <property type="project" value="InterPro"/>
</dbReference>
<dbReference type="Pfam" id="PF02671">
    <property type="entry name" value="PAH"/>
    <property type="match status" value="1"/>
</dbReference>
<dbReference type="PANTHER" id="PTHR38886:SF1">
    <property type="entry name" value="NACHT-NTPASE AND P-LOOP NTPASES N-TERMINAL DOMAIN-CONTAINING PROTEIN"/>
    <property type="match status" value="1"/>
</dbReference>
<keyword evidence="8" id="KW-1185">Reference proteome</keyword>
<feature type="compositionally biased region" description="Polar residues" evidence="5">
    <location>
        <begin position="354"/>
        <end position="365"/>
    </location>
</feature>
<organism evidence="7 8">
    <name type="scientific">Mollisia scopiformis</name>
    <name type="common">Conifer needle endophyte fungus</name>
    <name type="synonym">Phialocephala scopiformis</name>
    <dbReference type="NCBI Taxonomy" id="149040"/>
    <lineage>
        <taxon>Eukaryota</taxon>
        <taxon>Fungi</taxon>
        <taxon>Dikarya</taxon>
        <taxon>Ascomycota</taxon>
        <taxon>Pezizomycotina</taxon>
        <taxon>Leotiomycetes</taxon>
        <taxon>Helotiales</taxon>
        <taxon>Mollisiaceae</taxon>
        <taxon>Mollisia</taxon>
    </lineage>
</organism>
<dbReference type="Proteomes" id="UP000070700">
    <property type="component" value="Unassembled WGS sequence"/>
</dbReference>
<dbReference type="OrthoDB" id="3045089at2759"/>
<comment type="subcellular location">
    <subcellularLocation>
        <location evidence="1 4">Nucleus</location>
    </subcellularLocation>
</comment>
<sequence>MSFGFSVGDFLAVGTLVADITKSLREAGGSKSEYQELLRELESLNHALKHLDRLPKNAASANLESIKKTADKVLWAFGEKDDIRKLQSYLSIHIGTINMLLAEYGLEKMELVYEKGELERLHIRERLENTKSLMQWIKDSVVAQTAAVHNANSMLTKLFAMVSGEIGSSMKSLGEMVAKVCVSTQQIYGVVLEIRESLATPDAKWTFFQAPLIVEDALGLKFPVPSEYDFGLLNAIIKHRFLDGPGSVEVQTDNYELFSAKNSQVVISENVRLLPGASIIMAILLYKPASKVYTDETCPMPRCGSTLTTAAPGGGRICKRCNVWFDQSSKKRKLDLFLYDIDIRDGATSKDLSKSNNPGGRTKSASDSEESLDFFRNVKLAEEILQELNPVIIPADDKPIRDGRGPAEFNDAISFVNKIKSRYQDKPEIYREFLDILQTYQRESLPIQEVYALLTDLFAAAPDLLEDFKMFLPESAEQARLPAQQNPPNLERYEVDEMVEQLSQVGDRARKRLRRERDYDNVENDPDYENDGDGEKEYDSEDDDDEEVLKGRTGKVVKWIPTVVPCDAGDSSFGM</sequence>
<dbReference type="InterPro" id="IPR003822">
    <property type="entry name" value="PAH"/>
</dbReference>
<proteinExistence type="predicted"/>
<dbReference type="PANTHER" id="PTHR38886">
    <property type="entry name" value="SESA DOMAIN-CONTAINING PROTEIN"/>
    <property type="match status" value="1"/>
</dbReference>
<dbReference type="GO" id="GO:0005634">
    <property type="term" value="C:nucleus"/>
    <property type="evidence" value="ECO:0007669"/>
    <property type="project" value="UniProtKB-SubCell"/>
</dbReference>
<evidence type="ECO:0000259" key="6">
    <source>
        <dbReference type="Pfam" id="PF22893"/>
    </source>
</evidence>
<feature type="region of interest" description="Disordered" evidence="5">
    <location>
        <begin position="513"/>
        <end position="552"/>
    </location>
</feature>
<evidence type="ECO:0000313" key="8">
    <source>
        <dbReference type="Proteomes" id="UP000070700"/>
    </source>
</evidence>
<dbReference type="KEGG" id="psco:LY89DRAFT_710862"/>
<dbReference type="EMBL" id="KQ947430">
    <property type="protein sequence ID" value="KUJ10036.1"/>
    <property type="molecule type" value="Genomic_DNA"/>
</dbReference>
<name>A0A132BCB7_MOLSC</name>
<accession>A0A132BCB7</accession>
<dbReference type="AlphaFoldDB" id="A0A132BCB7"/>
<evidence type="ECO:0000256" key="3">
    <source>
        <dbReference type="ARBA" id="ARBA00023242"/>
    </source>
</evidence>
<dbReference type="InterPro" id="IPR036600">
    <property type="entry name" value="PAH_sf"/>
</dbReference>
<dbReference type="InParanoid" id="A0A132BCB7"/>
<dbReference type="STRING" id="149040.A0A132BCB7"/>
<evidence type="ECO:0000256" key="2">
    <source>
        <dbReference type="ARBA" id="ARBA00022737"/>
    </source>
</evidence>
<dbReference type="FunFam" id="1.20.1160.11:FF:000003">
    <property type="entry name" value="Paired amphipathic helix SIN3-like protein"/>
    <property type="match status" value="1"/>
</dbReference>
<evidence type="ECO:0000256" key="4">
    <source>
        <dbReference type="PROSITE-ProRule" id="PRU00810"/>
    </source>
</evidence>